<name>A0A8H9G7S0_9MICO</name>
<reference evidence="9" key="2">
    <citation type="submission" date="2020-09" db="EMBL/GenBank/DDBJ databases">
        <authorList>
            <person name="Sun Q."/>
            <person name="Ohkuma M."/>
        </authorList>
    </citation>
    <scope>NUCLEOTIDE SEQUENCE</scope>
    <source>
        <strain evidence="9">JCM 1480</strain>
    </source>
</reference>
<dbReference type="Proteomes" id="UP000648535">
    <property type="component" value="Unassembled WGS sequence"/>
</dbReference>
<feature type="transmembrane region" description="Helical" evidence="7">
    <location>
        <begin position="82"/>
        <end position="110"/>
    </location>
</feature>
<evidence type="ECO:0000256" key="7">
    <source>
        <dbReference type="SAM" id="Phobius"/>
    </source>
</evidence>
<feature type="domain" description="RDD" evidence="8">
    <location>
        <begin position="44"/>
        <end position="154"/>
    </location>
</feature>
<evidence type="ECO:0000256" key="4">
    <source>
        <dbReference type="ARBA" id="ARBA00022989"/>
    </source>
</evidence>
<dbReference type="InterPro" id="IPR016795">
    <property type="entry name" value="UCP021697"/>
</dbReference>
<feature type="region of interest" description="Disordered" evidence="6">
    <location>
        <begin position="15"/>
        <end position="35"/>
    </location>
</feature>
<dbReference type="PANTHER" id="PTHR36115">
    <property type="entry name" value="PROLINE-RICH ANTIGEN HOMOLOG-RELATED"/>
    <property type="match status" value="1"/>
</dbReference>
<keyword evidence="5 7" id="KW-0472">Membrane</keyword>
<evidence type="ECO:0000256" key="1">
    <source>
        <dbReference type="ARBA" id="ARBA00004651"/>
    </source>
</evidence>
<feature type="transmembrane region" description="Helical" evidence="7">
    <location>
        <begin position="49"/>
        <end position="70"/>
    </location>
</feature>
<accession>A0A8H9G7S0</accession>
<evidence type="ECO:0000256" key="6">
    <source>
        <dbReference type="SAM" id="MobiDB-lite"/>
    </source>
</evidence>
<comment type="caution">
    <text evidence="9">The sequence shown here is derived from an EMBL/GenBank/DDBJ whole genome shotgun (WGS) entry which is preliminary data.</text>
</comment>
<comment type="subcellular location">
    <subcellularLocation>
        <location evidence="1">Cell membrane</location>
        <topology evidence="1">Multi-pass membrane protein</topology>
    </subcellularLocation>
</comment>
<evidence type="ECO:0000313" key="9">
    <source>
        <dbReference type="EMBL" id="GGK90757.1"/>
    </source>
</evidence>
<dbReference type="Pfam" id="PF06271">
    <property type="entry name" value="RDD"/>
    <property type="match status" value="1"/>
</dbReference>
<keyword evidence="4 7" id="KW-1133">Transmembrane helix</keyword>
<protein>
    <submittedName>
        <fullName evidence="9">RDD family protein</fullName>
    </submittedName>
</protein>
<evidence type="ECO:0000256" key="3">
    <source>
        <dbReference type="ARBA" id="ARBA00022692"/>
    </source>
</evidence>
<proteinExistence type="predicted"/>
<evidence type="ECO:0000256" key="5">
    <source>
        <dbReference type="ARBA" id="ARBA00023136"/>
    </source>
</evidence>
<evidence type="ECO:0000313" key="10">
    <source>
        <dbReference type="Proteomes" id="UP000648535"/>
    </source>
</evidence>
<dbReference type="PANTHER" id="PTHR36115:SF6">
    <property type="entry name" value="PROLINE-RICH ANTIGEN HOMOLOG"/>
    <property type="match status" value="1"/>
</dbReference>
<organism evidence="9 10">
    <name type="scientific">Curtobacterium luteum</name>
    <dbReference type="NCBI Taxonomy" id="33881"/>
    <lineage>
        <taxon>Bacteria</taxon>
        <taxon>Bacillati</taxon>
        <taxon>Actinomycetota</taxon>
        <taxon>Actinomycetes</taxon>
        <taxon>Micrococcales</taxon>
        <taxon>Microbacteriaceae</taxon>
        <taxon>Curtobacterium</taxon>
    </lineage>
</organism>
<evidence type="ECO:0000259" key="8">
    <source>
        <dbReference type="Pfam" id="PF06271"/>
    </source>
</evidence>
<dbReference type="AlphaFoldDB" id="A0A8H9G7S0"/>
<evidence type="ECO:0000256" key="2">
    <source>
        <dbReference type="ARBA" id="ARBA00022475"/>
    </source>
</evidence>
<dbReference type="GO" id="GO:0005886">
    <property type="term" value="C:plasma membrane"/>
    <property type="evidence" value="ECO:0007669"/>
    <property type="project" value="UniProtKB-SubCell"/>
</dbReference>
<dbReference type="InterPro" id="IPR010432">
    <property type="entry name" value="RDD"/>
</dbReference>
<dbReference type="PIRSF" id="PIRSF021697">
    <property type="entry name" value="UCP021697"/>
    <property type="match status" value="1"/>
</dbReference>
<reference evidence="9" key="1">
    <citation type="journal article" date="2014" name="Int. J. Syst. Evol. Microbiol.">
        <title>Complete genome sequence of Corynebacterium casei LMG S-19264T (=DSM 44701T), isolated from a smear-ripened cheese.</title>
        <authorList>
            <consortium name="US DOE Joint Genome Institute (JGI-PGF)"/>
            <person name="Walter F."/>
            <person name="Albersmeier A."/>
            <person name="Kalinowski J."/>
            <person name="Ruckert C."/>
        </authorList>
    </citation>
    <scope>NUCLEOTIDE SEQUENCE</scope>
    <source>
        <strain evidence="9">JCM 1480</strain>
    </source>
</reference>
<sequence>MRADVAYAGSMARSTAPSSSAAHPDGWPGKDLGLPEDGPRSVGRIGRRVVALLIDGALADLVAYVTGVWSPVNGSGDIAHSWVQIAIFAALQILFICLLSGSFGHVCVGLRVAPIRGGYVGVWRPVVRTVLLCLVVPALIIDRDSRGAHDRIAGTVLVRR</sequence>
<keyword evidence="3 7" id="KW-0812">Transmembrane</keyword>
<keyword evidence="2" id="KW-1003">Cell membrane</keyword>
<dbReference type="EMBL" id="BMOI01000001">
    <property type="protein sequence ID" value="GGK90757.1"/>
    <property type="molecule type" value="Genomic_DNA"/>
</dbReference>
<dbReference type="InterPro" id="IPR051791">
    <property type="entry name" value="Pra-immunoreactive"/>
</dbReference>
<gene>
    <name evidence="9" type="ORF">GCM10009769_06120</name>
</gene>